<feature type="chain" id="PRO_5002892979" description="Glutathione peroxidase" evidence="6">
    <location>
        <begin position="22"/>
        <end position="183"/>
    </location>
</feature>
<dbReference type="PROSITE" id="PS00460">
    <property type="entry name" value="GLUTATHIONE_PEROXID_1"/>
    <property type="match status" value="1"/>
</dbReference>
<dbReference type="Proteomes" id="UP000003688">
    <property type="component" value="Unassembled WGS sequence"/>
</dbReference>
<dbReference type="PIRSF" id="PIRSF000303">
    <property type="entry name" value="Glutathion_perox"/>
    <property type="match status" value="1"/>
</dbReference>
<comment type="caution">
    <text evidence="8">The sequence shown here is derived from an EMBL/GenBank/DDBJ whole genome shotgun (WGS) entry which is preliminary data.</text>
</comment>
<feature type="signal peptide" evidence="6">
    <location>
        <begin position="1"/>
        <end position="21"/>
    </location>
</feature>
<dbReference type="RefSeq" id="WP_007414715.1">
    <property type="nucleotide sequence ID" value="NZ_ABOX02000011.1"/>
</dbReference>
<keyword evidence="3 5" id="KW-0560">Oxidoreductase</keyword>
<dbReference type="InterPro" id="IPR029759">
    <property type="entry name" value="GPX_AS"/>
</dbReference>
<dbReference type="SUPFAM" id="SSF52833">
    <property type="entry name" value="Thioredoxin-like"/>
    <property type="match status" value="1"/>
</dbReference>
<dbReference type="PANTHER" id="PTHR11592">
    <property type="entry name" value="GLUTATHIONE PEROXIDASE"/>
    <property type="match status" value="1"/>
</dbReference>
<accession>B9XFW9</accession>
<dbReference type="FunFam" id="3.40.30.10:FF:000010">
    <property type="entry name" value="Glutathione peroxidase"/>
    <property type="match status" value="1"/>
</dbReference>
<dbReference type="GO" id="GO:0004601">
    <property type="term" value="F:peroxidase activity"/>
    <property type="evidence" value="ECO:0007669"/>
    <property type="project" value="UniProtKB-KW"/>
</dbReference>
<keyword evidence="6" id="KW-0732">Signal</keyword>
<dbReference type="CDD" id="cd00340">
    <property type="entry name" value="GSH_Peroxidase"/>
    <property type="match status" value="1"/>
</dbReference>
<dbReference type="PRINTS" id="PR01011">
    <property type="entry name" value="GLUTPROXDASE"/>
</dbReference>
<evidence type="ECO:0000313" key="9">
    <source>
        <dbReference type="Proteomes" id="UP000003688"/>
    </source>
</evidence>
<evidence type="ECO:0000256" key="5">
    <source>
        <dbReference type="RuleBase" id="RU000499"/>
    </source>
</evidence>
<proteinExistence type="inferred from homology"/>
<protein>
    <recommendedName>
        <fullName evidence="5">Glutathione peroxidase</fullName>
    </recommendedName>
</protein>
<dbReference type="PROSITE" id="PS51352">
    <property type="entry name" value="THIOREDOXIN_2"/>
    <property type="match status" value="1"/>
</dbReference>
<sequence length="183" mass="20293" precursor="true">MRFTFLLLALLFFGVVVSAQAQSSLYDIPLKDIDGKDTSLKAYKGKVVLIVNVASRCGFTPQYEGLEATYKKYEEKGFVILGFPCNDFGFQEPGTAEEIKKFCSSKYSVTFPLFEKLHVKGPEQHPLYAALTGKASPVPGEVKWNFGKFLISKEGKILQRYDSKVKPDSTELTTAIESALAAK</sequence>
<evidence type="ECO:0000256" key="4">
    <source>
        <dbReference type="PIRSR" id="PIRSR000303-1"/>
    </source>
</evidence>
<reference evidence="8 9" key="1">
    <citation type="journal article" date="2011" name="J. Bacteriol.">
        <title>Genome sequence of 'Pedosphaera parvula' Ellin514, an aerobic Verrucomicrobial isolate from pasture soil.</title>
        <authorList>
            <person name="Kant R."/>
            <person name="van Passel M.W."/>
            <person name="Sangwan P."/>
            <person name="Palva A."/>
            <person name="Lucas S."/>
            <person name="Copeland A."/>
            <person name="Lapidus A."/>
            <person name="Glavina Del Rio T."/>
            <person name="Dalin E."/>
            <person name="Tice H."/>
            <person name="Bruce D."/>
            <person name="Goodwin L."/>
            <person name="Pitluck S."/>
            <person name="Chertkov O."/>
            <person name="Larimer F.W."/>
            <person name="Land M.L."/>
            <person name="Hauser L."/>
            <person name="Brettin T.S."/>
            <person name="Detter J.C."/>
            <person name="Han S."/>
            <person name="de Vos W.M."/>
            <person name="Janssen P.H."/>
            <person name="Smidt H."/>
        </authorList>
    </citation>
    <scope>NUCLEOTIDE SEQUENCE [LARGE SCALE GENOMIC DNA]</scope>
    <source>
        <strain evidence="8 9">Ellin514</strain>
    </source>
</reference>
<feature type="domain" description="Thioredoxin" evidence="7">
    <location>
        <begin position="19"/>
        <end position="181"/>
    </location>
</feature>
<keyword evidence="2 5" id="KW-0575">Peroxidase</keyword>
<evidence type="ECO:0000256" key="1">
    <source>
        <dbReference type="ARBA" id="ARBA00006926"/>
    </source>
</evidence>
<dbReference type="EMBL" id="ABOX02000011">
    <property type="protein sequence ID" value="EEF61131.1"/>
    <property type="molecule type" value="Genomic_DNA"/>
</dbReference>
<evidence type="ECO:0000256" key="6">
    <source>
        <dbReference type="SAM" id="SignalP"/>
    </source>
</evidence>
<dbReference type="Pfam" id="PF00255">
    <property type="entry name" value="GSHPx"/>
    <property type="match status" value="1"/>
</dbReference>
<dbReference type="InterPro" id="IPR013766">
    <property type="entry name" value="Thioredoxin_domain"/>
</dbReference>
<dbReference type="Gene3D" id="3.40.30.10">
    <property type="entry name" value="Glutaredoxin"/>
    <property type="match status" value="1"/>
</dbReference>
<evidence type="ECO:0000313" key="8">
    <source>
        <dbReference type="EMBL" id="EEF61131.1"/>
    </source>
</evidence>
<evidence type="ECO:0000259" key="7">
    <source>
        <dbReference type="PROSITE" id="PS51352"/>
    </source>
</evidence>
<dbReference type="InterPro" id="IPR000889">
    <property type="entry name" value="Glutathione_peroxidase"/>
</dbReference>
<dbReference type="OrthoDB" id="9789406at2"/>
<keyword evidence="9" id="KW-1185">Reference proteome</keyword>
<organism evidence="8 9">
    <name type="scientific">Pedosphaera parvula (strain Ellin514)</name>
    <dbReference type="NCBI Taxonomy" id="320771"/>
    <lineage>
        <taxon>Bacteria</taxon>
        <taxon>Pseudomonadati</taxon>
        <taxon>Verrucomicrobiota</taxon>
        <taxon>Pedosphaerae</taxon>
        <taxon>Pedosphaerales</taxon>
        <taxon>Pedosphaeraceae</taxon>
        <taxon>Pedosphaera</taxon>
    </lineage>
</organism>
<dbReference type="GO" id="GO:0034599">
    <property type="term" value="P:cellular response to oxidative stress"/>
    <property type="evidence" value="ECO:0007669"/>
    <property type="project" value="TreeGrafter"/>
</dbReference>
<dbReference type="PROSITE" id="PS51355">
    <property type="entry name" value="GLUTATHIONE_PEROXID_3"/>
    <property type="match status" value="1"/>
</dbReference>
<dbReference type="InterPro" id="IPR036249">
    <property type="entry name" value="Thioredoxin-like_sf"/>
</dbReference>
<feature type="active site" evidence="4">
    <location>
        <position position="57"/>
    </location>
</feature>
<dbReference type="PANTHER" id="PTHR11592:SF78">
    <property type="entry name" value="GLUTATHIONE PEROXIDASE"/>
    <property type="match status" value="1"/>
</dbReference>
<comment type="similarity">
    <text evidence="1 5">Belongs to the glutathione peroxidase family.</text>
</comment>
<dbReference type="STRING" id="320771.Cflav_PD3848"/>
<evidence type="ECO:0000256" key="2">
    <source>
        <dbReference type="ARBA" id="ARBA00022559"/>
    </source>
</evidence>
<gene>
    <name evidence="8" type="ORF">Cflav_PD3848</name>
</gene>
<dbReference type="AlphaFoldDB" id="B9XFW9"/>
<evidence type="ECO:0000256" key="3">
    <source>
        <dbReference type="ARBA" id="ARBA00023002"/>
    </source>
</evidence>
<name>B9XFW9_PEDPL</name>